<sequence>MYSSTSTSSPFAASTSAQPRPPPSSTLSNLLAQANSLNHAGASGGGSSAGGMGSDLPQIRLGIDEIERMSEGVAGRGKGRKGRNGEGHTLLSSLGVNTSQLNHSIAQLPSSESQAGDFQRPKRRRRPAAGAAQGPGGSRIDPLGHSTTGYGASESDMHAWGRNWHEMVILSGIEAQRQKTIKSFQTQFQQRMLQNWEDEKARVLQDELGVTDDEISTLASSSSGALGQSGLGRSTLGSSTRRFPMAQSTSKAGGSAENKEGGLVMHTKMLRYERVIQDLNQKRIAKQPMELCQALEDTVKGDAKHPTLPVAYHILAHLVQEPSLRDASNGQQPEPVQERQYAQAYLGDQRGNQAKMLRERLTLGGRRFLERDSLSSFENHIDETIAKHPKEASLGGVPGIRNKVRAYTDVTLRSKDAQDLFKPESVDGIYLWAQLYHLLRCGYATEATALLSDHQNALKRDDYSFPGALRTCLTSPDRRLPRVQRDQLSNDFNSTIRNNATVDQYKYALYKLVGRFELSRKTMKVASTTEDWMWVQLSLVREGGAGEGPQEQYDLADLGRMVLKYGADKFDEGGKRPFVWFDLLLYTGQFERAVAYLWSKQALRSDAVHFGIALAYYGLLRVPSKTDATELLITEETPFGETTYLNFYRMIKTYIAPFFKVEPQSALQYAYLVALGADAPGETGQRQKVLALELVRDVVLASRAWGRLLGSVKADGSKTVGLIERDLKLLKLTDEREYVQAVILSAADQSSLDASLVDSIELYHLAGSYDRVVDSVNRALGHSLAQPNANLSSIAGGQSLGLSGAFGGADDVYELAQRVQQVYDRDVARRNKVRRDAWETLEVLLKLKRGMKEFAADRPDLALETFRSTNLLPLSPTPDPSSIPRHAQRFTQLLDQPVISNLDDVIVTTMKCLHRLSQALKQSPYGDQGRMGELAAYKQQAQGLIQFAGGLRLRLGGDVYRQLSSMSAFF</sequence>
<evidence type="ECO:0000256" key="1">
    <source>
        <dbReference type="ARBA" id="ARBA00004259"/>
    </source>
</evidence>
<keyword evidence="4" id="KW-0509">mRNA transport</keyword>
<comment type="caution">
    <text evidence="6">The sequence shown here is derived from an EMBL/GenBank/DDBJ whole genome shotgun (WGS) entry which is preliminary data.</text>
</comment>
<dbReference type="PANTHER" id="PTHR11225:SF4">
    <property type="entry name" value="NUCLEAR PORE COMPLEX PROTEIN NUP93"/>
    <property type="match status" value="1"/>
</dbReference>
<comment type="similarity">
    <text evidence="2 4">Belongs to the nucleoporin interacting component (NIC) family.</text>
</comment>
<dbReference type="GO" id="GO:0005643">
    <property type="term" value="C:nuclear pore"/>
    <property type="evidence" value="ECO:0007669"/>
    <property type="project" value="UniProtKB-SubCell"/>
</dbReference>
<feature type="region of interest" description="Disordered" evidence="5">
    <location>
        <begin position="72"/>
        <end position="91"/>
    </location>
</feature>
<keyword evidence="3 4" id="KW-0539">Nucleus</keyword>
<comment type="subcellular location">
    <subcellularLocation>
        <location evidence="1">Nucleus envelope</location>
    </subcellularLocation>
    <subcellularLocation>
        <location evidence="4">Nucleus</location>
        <location evidence="4">Nuclear pore complex</location>
    </subcellularLocation>
</comment>
<dbReference type="GO" id="GO:0016973">
    <property type="term" value="P:poly(A)+ mRNA export from nucleus"/>
    <property type="evidence" value="ECO:0007669"/>
    <property type="project" value="TreeGrafter"/>
</dbReference>
<feature type="region of interest" description="Disordered" evidence="5">
    <location>
        <begin position="219"/>
        <end position="261"/>
    </location>
</feature>
<evidence type="ECO:0000256" key="3">
    <source>
        <dbReference type="ARBA" id="ARBA00023242"/>
    </source>
</evidence>
<accession>A0AA38H8W2</accession>
<evidence type="ECO:0000313" key="6">
    <source>
        <dbReference type="EMBL" id="KAI9635104.1"/>
    </source>
</evidence>
<proteinExistence type="inferred from homology"/>
<keyword evidence="4" id="KW-0811">Translocation</keyword>
<feature type="compositionally biased region" description="Low complexity" evidence="5">
    <location>
        <begin position="25"/>
        <end position="41"/>
    </location>
</feature>
<feature type="compositionally biased region" description="Gly residues" evidence="5">
    <location>
        <begin position="42"/>
        <end position="53"/>
    </location>
</feature>
<feature type="region of interest" description="Disordered" evidence="5">
    <location>
        <begin position="105"/>
        <end position="152"/>
    </location>
</feature>
<reference evidence="6" key="1">
    <citation type="journal article" date="2022" name="G3 (Bethesda)">
        <title>High quality genome of the basidiomycete yeast Dioszegia hungarica PDD-24b-2 isolated from cloud water.</title>
        <authorList>
            <person name="Jarrige D."/>
            <person name="Haridas S."/>
            <person name="Bleykasten-Grosshans C."/>
            <person name="Joly M."/>
            <person name="Nadalig T."/>
            <person name="Sancelme M."/>
            <person name="Vuilleumier S."/>
            <person name="Grigoriev I.V."/>
            <person name="Amato P."/>
            <person name="Bringel F."/>
        </authorList>
    </citation>
    <scope>NUCLEOTIDE SEQUENCE</scope>
    <source>
        <strain evidence="6">PDD-24b-2</strain>
    </source>
</reference>
<dbReference type="Pfam" id="PF04097">
    <property type="entry name" value="Nic96"/>
    <property type="match status" value="1"/>
</dbReference>
<dbReference type="Proteomes" id="UP001164286">
    <property type="component" value="Unassembled WGS sequence"/>
</dbReference>
<dbReference type="GeneID" id="77727743"/>
<feature type="compositionally biased region" description="Polar residues" evidence="5">
    <location>
        <begin position="105"/>
        <end position="116"/>
    </location>
</feature>
<evidence type="ECO:0000256" key="5">
    <source>
        <dbReference type="SAM" id="MobiDB-lite"/>
    </source>
</evidence>
<dbReference type="RefSeq" id="XP_052944881.1">
    <property type="nucleotide sequence ID" value="XM_053088538.1"/>
</dbReference>
<evidence type="ECO:0000256" key="2">
    <source>
        <dbReference type="ARBA" id="ARBA00010186"/>
    </source>
</evidence>
<dbReference type="AlphaFoldDB" id="A0AA38H8W2"/>
<gene>
    <name evidence="6" type="ORF">MKK02DRAFT_32605</name>
</gene>
<feature type="compositionally biased region" description="Low complexity" evidence="5">
    <location>
        <begin position="219"/>
        <end position="242"/>
    </location>
</feature>
<keyword evidence="4" id="KW-0813">Transport</keyword>
<dbReference type="EMBL" id="JAKWFO010000005">
    <property type="protein sequence ID" value="KAI9635104.1"/>
    <property type="molecule type" value="Genomic_DNA"/>
</dbReference>
<protein>
    <recommendedName>
        <fullName evidence="4">Nuclear pore protein</fullName>
    </recommendedName>
</protein>
<name>A0AA38H8W2_9TREE</name>
<dbReference type="GO" id="GO:0006606">
    <property type="term" value="P:protein import into nucleus"/>
    <property type="evidence" value="ECO:0007669"/>
    <property type="project" value="TreeGrafter"/>
</dbReference>
<keyword evidence="4" id="KW-0906">Nuclear pore complex</keyword>
<keyword evidence="4" id="KW-0472">Membrane</keyword>
<keyword evidence="7" id="KW-1185">Reference proteome</keyword>
<organism evidence="6 7">
    <name type="scientific">Dioszegia hungarica</name>
    <dbReference type="NCBI Taxonomy" id="4972"/>
    <lineage>
        <taxon>Eukaryota</taxon>
        <taxon>Fungi</taxon>
        <taxon>Dikarya</taxon>
        <taxon>Basidiomycota</taxon>
        <taxon>Agaricomycotina</taxon>
        <taxon>Tremellomycetes</taxon>
        <taxon>Tremellales</taxon>
        <taxon>Bulleribasidiaceae</taxon>
        <taxon>Dioszegia</taxon>
    </lineage>
</organism>
<dbReference type="InterPro" id="IPR007231">
    <property type="entry name" value="Nucleoporin_int_Nup93/Nic96"/>
</dbReference>
<dbReference type="PANTHER" id="PTHR11225">
    <property type="entry name" value="NUCLEAR PORE COMPLEX PROTEIN NUP93 NUCLEOPORIN NUP93 DEAD EYE PROTEIN"/>
    <property type="match status" value="1"/>
</dbReference>
<feature type="compositionally biased region" description="Low complexity" evidence="5">
    <location>
        <begin position="1"/>
        <end position="17"/>
    </location>
</feature>
<feature type="region of interest" description="Disordered" evidence="5">
    <location>
        <begin position="1"/>
        <end position="57"/>
    </location>
</feature>
<evidence type="ECO:0000256" key="4">
    <source>
        <dbReference type="RuleBase" id="RU364035"/>
    </source>
</evidence>
<keyword evidence="4" id="KW-0653">Protein transport</keyword>
<dbReference type="GO" id="GO:0017056">
    <property type="term" value="F:structural constituent of nuclear pore"/>
    <property type="evidence" value="ECO:0007669"/>
    <property type="project" value="InterPro"/>
</dbReference>
<evidence type="ECO:0000313" key="7">
    <source>
        <dbReference type="Proteomes" id="UP001164286"/>
    </source>
</evidence>